<gene>
    <name evidence="2" type="ORF">BKA59DRAFT_394486</name>
</gene>
<dbReference type="EMBL" id="JAGPXF010000003">
    <property type="protein sequence ID" value="KAH7251478.1"/>
    <property type="molecule type" value="Genomic_DNA"/>
</dbReference>
<name>A0A8K0WED5_9HYPO</name>
<evidence type="ECO:0000313" key="2">
    <source>
        <dbReference type="EMBL" id="KAH7251478.1"/>
    </source>
</evidence>
<dbReference type="AlphaFoldDB" id="A0A8K0WED5"/>
<comment type="caution">
    <text evidence="2">The sequence shown here is derived from an EMBL/GenBank/DDBJ whole genome shotgun (WGS) entry which is preliminary data.</text>
</comment>
<dbReference type="OrthoDB" id="5102541at2759"/>
<feature type="region of interest" description="Disordered" evidence="1">
    <location>
        <begin position="344"/>
        <end position="376"/>
    </location>
</feature>
<evidence type="ECO:0000313" key="3">
    <source>
        <dbReference type="Proteomes" id="UP000813427"/>
    </source>
</evidence>
<evidence type="ECO:0000256" key="1">
    <source>
        <dbReference type="SAM" id="MobiDB-lite"/>
    </source>
</evidence>
<organism evidence="2 3">
    <name type="scientific">Fusarium tricinctum</name>
    <dbReference type="NCBI Taxonomy" id="61284"/>
    <lineage>
        <taxon>Eukaryota</taxon>
        <taxon>Fungi</taxon>
        <taxon>Dikarya</taxon>
        <taxon>Ascomycota</taxon>
        <taxon>Pezizomycotina</taxon>
        <taxon>Sordariomycetes</taxon>
        <taxon>Hypocreomycetidae</taxon>
        <taxon>Hypocreales</taxon>
        <taxon>Nectriaceae</taxon>
        <taxon>Fusarium</taxon>
        <taxon>Fusarium tricinctum species complex</taxon>
    </lineage>
</organism>
<keyword evidence="3" id="KW-1185">Reference proteome</keyword>
<dbReference type="Proteomes" id="UP000813427">
    <property type="component" value="Unassembled WGS sequence"/>
</dbReference>
<proteinExistence type="predicted"/>
<protein>
    <submittedName>
        <fullName evidence="2">Uncharacterized protein</fullName>
    </submittedName>
</protein>
<sequence length="500" mass="57705">MDPLKALPSLIQTKILVHLETESSITQLIQASPSMLGHFLTYKKSILQSILNRLLEGDALGHLLRDALGIIYVSDIATAKAYHHGNLWQTRRLPDPISLSDLQTLFRLFSRVIAMIEDYATKATSIYPPRDYLGLPDLVLSNGAEFKGQQLSTKKVRFSFLSPAERYRFLRAFLRHELFCRVYHPKYWHLTELDDPEDLWARYGTSESPSLNDLSSVHEYYKSVYGALFAHLQDSWLPDEHAKVNDGGNRVKPKSQDHGLLFPDNMFFDAGGYLEDLSYHCAGKQGDLPFFGLDLLVQLIRFQKRNPDKGKVLSKWLEQVSTRNNASSWLRHLQDTVIPDQAYPFPDPTEGHPMTPPPRRNTVYRGGGANQYQQRGSLSRREWRRLRNLQQGILEQRAWGFFENTRFYPAGRDVPTLNDIYQLDKQQAERFLAPKLERRRRRSQKWHDYKVGKSLDSPDELNDDEGTRVSLKKHLGPSKRFFDTSPGTKLPLIKAERILQ</sequence>
<reference evidence="2" key="1">
    <citation type="journal article" date="2021" name="Nat. Commun.">
        <title>Genetic determinants of endophytism in the Arabidopsis root mycobiome.</title>
        <authorList>
            <person name="Mesny F."/>
            <person name="Miyauchi S."/>
            <person name="Thiergart T."/>
            <person name="Pickel B."/>
            <person name="Atanasova L."/>
            <person name="Karlsson M."/>
            <person name="Huettel B."/>
            <person name="Barry K.W."/>
            <person name="Haridas S."/>
            <person name="Chen C."/>
            <person name="Bauer D."/>
            <person name="Andreopoulos W."/>
            <person name="Pangilinan J."/>
            <person name="LaButti K."/>
            <person name="Riley R."/>
            <person name="Lipzen A."/>
            <person name="Clum A."/>
            <person name="Drula E."/>
            <person name="Henrissat B."/>
            <person name="Kohler A."/>
            <person name="Grigoriev I.V."/>
            <person name="Martin F.M."/>
            <person name="Hacquard S."/>
        </authorList>
    </citation>
    <scope>NUCLEOTIDE SEQUENCE</scope>
    <source>
        <strain evidence="2">MPI-SDFR-AT-0068</strain>
    </source>
</reference>
<accession>A0A8K0WED5</accession>